<gene>
    <name evidence="2" type="ORF">FWK35_00035064</name>
</gene>
<comment type="caution">
    <text evidence="2">The sequence shown here is derived from an EMBL/GenBank/DDBJ whole genome shotgun (WGS) entry which is preliminary data.</text>
</comment>
<accession>A0A6G0VQJ3</accession>
<dbReference type="Pfam" id="PF14291">
    <property type="entry name" value="DUF4371"/>
    <property type="match status" value="1"/>
</dbReference>
<evidence type="ECO:0000313" key="3">
    <source>
        <dbReference type="Proteomes" id="UP000478052"/>
    </source>
</evidence>
<proteinExistence type="predicted"/>
<feature type="domain" description="DUF4371" evidence="1">
    <location>
        <begin position="198"/>
        <end position="400"/>
    </location>
</feature>
<organism evidence="2 3">
    <name type="scientific">Aphis craccivora</name>
    <name type="common">Cowpea aphid</name>
    <dbReference type="NCBI Taxonomy" id="307492"/>
    <lineage>
        <taxon>Eukaryota</taxon>
        <taxon>Metazoa</taxon>
        <taxon>Ecdysozoa</taxon>
        <taxon>Arthropoda</taxon>
        <taxon>Hexapoda</taxon>
        <taxon>Insecta</taxon>
        <taxon>Pterygota</taxon>
        <taxon>Neoptera</taxon>
        <taxon>Paraneoptera</taxon>
        <taxon>Hemiptera</taxon>
        <taxon>Sternorrhyncha</taxon>
        <taxon>Aphidomorpha</taxon>
        <taxon>Aphidoidea</taxon>
        <taxon>Aphididae</taxon>
        <taxon>Aphidini</taxon>
        <taxon>Aphis</taxon>
        <taxon>Aphis</taxon>
    </lineage>
</organism>
<dbReference type="InterPro" id="IPR025398">
    <property type="entry name" value="DUF4371"/>
</dbReference>
<dbReference type="InterPro" id="IPR012337">
    <property type="entry name" value="RNaseH-like_sf"/>
</dbReference>
<name>A0A6G0VQJ3_APHCR</name>
<protein>
    <submittedName>
        <fullName evidence="2">Zinc finger MYM-type protein 1-like</fullName>
    </submittedName>
</protein>
<dbReference type="SUPFAM" id="SSF53098">
    <property type="entry name" value="Ribonuclease H-like"/>
    <property type="match status" value="1"/>
</dbReference>
<dbReference type="OrthoDB" id="6619433at2759"/>
<dbReference type="EMBL" id="VUJU01013217">
    <property type="protein sequence ID" value="KAF0705523.1"/>
    <property type="molecule type" value="Genomic_DNA"/>
</dbReference>
<evidence type="ECO:0000313" key="2">
    <source>
        <dbReference type="EMBL" id="KAF0705523.1"/>
    </source>
</evidence>
<dbReference type="Proteomes" id="UP000478052">
    <property type="component" value="Unassembled WGS sequence"/>
</dbReference>
<dbReference type="PANTHER" id="PTHR45749:SF21">
    <property type="entry name" value="DUF4371 DOMAIN-CONTAINING PROTEIN"/>
    <property type="match status" value="1"/>
</dbReference>
<keyword evidence="3" id="KW-1185">Reference proteome</keyword>
<evidence type="ECO:0000259" key="1">
    <source>
        <dbReference type="Pfam" id="PF14291"/>
    </source>
</evidence>
<reference evidence="2 3" key="1">
    <citation type="submission" date="2019-08" db="EMBL/GenBank/DDBJ databases">
        <title>Whole genome of Aphis craccivora.</title>
        <authorList>
            <person name="Voronova N.V."/>
            <person name="Shulinski R.S."/>
            <person name="Bandarenka Y.V."/>
            <person name="Zhorov D.G."/>
            <person name="Warner D."/>
        </authorList>
    </citation>
    <scope>NUCLEOTIDE SEQUENCE [LARGE SCALE GENOMIC DNA]</scope>
    <source>
        <strain evidence="2">180601</strain>
        <tissue evidence="2">Whole Body</tissue>
    </source>
</reference>
<feature type="non-terminal residue" evidence="2">
    <location>
        <position position="1"/>
    </location>
</feature>
<dbReference type="PANTHER" id="PTHR45749">
    <property type="match status" value="1"/>
</dbReference>
<dbReference type="AlphaFoldDB" id="A0A6G0VQJ3"/>
<feature type="non-terminal residue" evidence="2">
    <location>
        <position position="511"/>
    </location>
</feature>
<sequence>SIDDVKLVENNDYPKNVIAGSSKHLCLEVLTKNNDGDINMHTLEKSDLQLTVENNENVSDMIDNGGLSIHMMKDDDGINWSFFEKSGLDLTKDFPTDRGHFDEKNIIHADLKRSIVLYSPCRPTKIEFPTSPDGSGYPRKFSSEFYFKTVRSGVRIPRLWLCYSVILDCVYCETCEKISVHEISKQHIQAVEVRNIWSQNKTIDSQLETQINKEALFWKNVLTRLIKIILFLTAGNTALRGNEGSTNQHLSEGNFMRTVKLLADFDPILSKLLNDEKYKIKYLSWQIQNEIIQLLSTEVCKIIINEVKTSKFYSLIVDSTQDITIIDQLSVTLRYVVVNYEQKSIEIQESFLGFFELKKHGAIDHENLIYEVLESYNLDIQNCRDQGYDGASVMSGAWSGVQQRISSTVSNAPYVNCCAHNFNLVICDAAKSTHVASNFFTTIQSIYNFCSSSAPRWSNLAFNTEFAHRIRQKVLKKVCPTRWEARHESVSALKERYVDVLKSLTFYSLTH</sequence>